<evidence type="ECO:0008006" key="2">
    <source>
        <dbReference type="Google" id="ProtNLM"/>
    </source>
</evidence>
<protein>
    <recommendedName>
        <fullName evidence="2">Dihydroxy-acid dehydratase</fullName>
    </recommendedName>
</protein>
<name>X0SMQ9_9ZZZZ</name>
<dbReference type="SUPFAM" id="SSF52016">
    <property type="entry name" value="LeuD/IlvD-like"/>
    <property type="match status" value="1"/>
</dbReference>
<feature type="non-terminal residue" evidence="1">
    <location>
        <position position="1"/>
    </location>
</feature>
<dbReference type="EMBL" id="BARS01000771">
    <property type="protein sequence ID" value="GAF82358.1"/>
    <property type="molecule type" value="Genomic_DNA"/>
</dbReference>
<accession>X0SMQ9</accession>
<reference evidence="1" key="1">
    <citation type="journal article" date="2014" name="Front. Microbiol.">
        <title>High frequency of phylogenetically diverse reductive dehalogenase-homologous genes in deep subseafloor sedimentary metagenomes.</title>
        <authorList>
            <person name="Kawai M."/>
            <person name="Futagami T."/>
            <person name="Toyoda A."/>
            <person name="Takaki Y."/>
            <person name="Nishi S."/>
            <person name="Hori S."/>
            <person name="Arai W."/>
            <person name="Tsubouchi T."/>
            <person name="Morono Y."/>
            <person name="Uchiyama I."/>
            <person name="Ito T."/>
            <person name="Fujiyama A."/>
            <person name="Inagaki F."/>
            <person name="Takami H."/>
        </authorList>
    </citation>
    <scope>NUCLEOTIDE SEQUENCE</scope>
    <source>
        <strain evidence="1">Expedition CK06-06</strain>
    </source>
</reference>
<evidence type="ECO:0000313" key="1">
    <source>
        <dbReference type="EMBL" id="GAF82358.1"/>
    </source>
</evidence>
<organism evidence="1">
    <name type="scientific">marine sediment metagenome</name>
    <dbReference type="NCBI Taxonomy" id="412755"/>
    <lineage>
        <taxon>unclassified sequences</taxon>
        <taxon>metagenomes</taxon>
        <taxon>ecological metagenomes</taxon>
    </lineage>
</organism>
<proteinExistence type="predicted"/>
<sequence length="46" mass="5172">LDVKLSDEELERRAKEWKRPPPRVTSGYLARYAERATSAATGAIVL</sequence>
<dbReference type="AlphaFoldDB" id="X0SMQ9"/>
<comment type="caution">
    <text evidence="1">The sequence shown here is derived from an EMBL/GenBank/DDBJ whole genome shotgun (WGS) entry which is preliminary data.</text>
</comment>
<gene>
    <name evidence="1" type="ORF">S01H1_01717</name>
</gene>